<feature type="transmembrane region" description="Helical" evidence="7">
    <location>
        <begin position="96"/>
        <end position="112"/>
    </location>
</feature>
<evidence type="ECO:0000256" key="4">
    <source>
        <dbReference type="ARBA" id="ARBA00022692"/>
    </source>
</evidence>
<evidence type="ECO:0000313" key="9">
    <source>
        <dbReference type="EMBL" id="ALC47537.1"/>
    </source>
</evidence>
<evidence type="ECO:0000256" key="2">
    <source>
        <dbReference type="ARBA" id="ARBA00008335"/>
    </source>
</evidence>
<evidence type="ECO:0000259" key="8">
    <source>
        <dbReference type="PROSITE" id="PS50850"/>
    </source>
</evidence>
<sequence length="504" mass="57032">MNKQTPTTSPVDIDDVLKELGFGRMQIFIFVGCFLMQIYVTNEQFGIGLLSVPASCDIDMSGYRVSWMLALGMCSQILFSHYWGHFADERGRRMQLIVSLLTCMVLSLLTSLMPEYWSFLVCRFFVGCFLTGPGMGLVTYMSEFTKISLRPKVLIYLSYSQGIGMVYVAAMAMALLPSDIKIRLVGDYGITSWRILFWINLLPGIAGLIIVWLSPESPKYYLSIHKEQEAMAVLEKCCRVNKGKDVTLKSLGIEYVTQPRRRSEVEVKFRSRNPFVRLWVNTKPLFRGKHLRFMLLALTLSFTLFATGFGLAIWIVRIFEATEDTGGKATLCELMYEHAMRKKEKNDTSFCVIELETLEYSMIIGVVCLCFFIVISLLLICLNRKTIIISFSFIAGCSGFLLNFVHWKPMVLIALIFLSMPSLCSLRLVHSVLVDVIPTHLRSKAMALSTMMGRFGTMLAMIYVGYTYQVFCPITFNLFVVIILLSGGLMFLLPKDAAADIANE</sequence>
<dbReference type="GO" id="GO:0022857">
    <property type="term" value="F:transmembrane transporter activity"/>
    <property type="evidence" value="ECO:0007669"/>
    <property type="project" value="InterPro"/>
</dbReference>
<reference evidence="9 10" key="1">
    <citation type="submission" date="2015-08" db="EMBL/GenBank/DDBJ databases">
        <title>Ancestral chromatin configuration constrains chromatin evolution on differentiating sex chromosomes in Drosophila.</title>
        <authorList>
            <person name="Zhou Q."/>
            <person name="Bachtrog D."/>
        </authorList>
    </citation>
    <scope>NUCLEOTIDE SEQUENCE [LARGE SCALE GENOMIC DNA]</scope>
    <source>
        <tissue evidence="9">Whole larvae</tissue>
    </source>
</reference>
<accession>A0A0M4F688</accession>
<evidence type="ECO:0000256" key="6">
    <source>
        <dbReference type="ARBA" id="ARBA00023136"/>
    </source>
</evidence>
<name>A0A0M4F688_DROBS</name>
<feature type="transmembrane region" description="Helical" evidence="7">
    <location>
        <begin position="153"/>
        <end position="175"/>
    </location>
</feature>
<comment type="similarity">
    <text evidence="2">Belongs to the major facilitator superfamily.</text>
</comment>
<keyword evidence="4 7" id="KW-0812">Transmembrane</keyword>
<dbReference type="Proteomes" id="UP000494163">
    <property type="component" value="Chromosome 3R"/>
</dbReference>
<keyword evidence="3" id="KW-0813">Transport</keyword>
<keyword evidence="10" id="KW-1185">Reference proteome</keyword>
<feature type="transmembrane region" description="Helical" evidence="7">
    <location>
        <begin position="360"/>
        <end position="380"/>
    </location>
</feature>
<protein>
    <submittedName>
        <fullName evidence="9">CG33234</fullName>
    </submittedName>
</protein>
<keyword evidence="5 7" id="KW-1133">Transmembrane helix</keyword>
<feature type="transmembrane region" description="Helical" evidence="7">
    <location>
        <begin position="21"/>
        <end position="40"/>
    </location>
</feature>
<dbReference type="OMA" id="FENVMDS"/>
<evidence type="ECO:0000256" key="1">
    <source>
        <dbReference type="ARBA" id="ARBA00004141"/>
    </source>
</evidence>
<proteinExistence type="inferred from homology"/>
<feature type="transmembrane region" description="Helical" evidence="7">
    <location>
        <begin position="65"/>
        <end position="84"/>
    </location>
</feature>
<dbReference type="SUPFAM" id="SSF103473">
    <property type="entry name" value="MFS general substrate transporter"/>
    <property type="match status" value="1"/>
</dbReference>
<feature type="transmembrane region" description="Helical" evidence="7">
    <location>
        <begin position="411"/>
        <end position="433"/>
    </location>
</feature>
<dbReference type="PANTHER" id="PTHR23511:SF37">
    <property type="entry name" value="MAJOR FACILITATOR SUPERFAMILY (MFS) PROFILE DOMAIN-CONTAINING PROTEIN-RELATED"/>
    <property type="match status" value="1"/>
</dbReference>
<dbReference type="OrthoDB" id="10262656at2759"/>
<feature type="domain" description="Major facilitator superfamily (MFS) profile" evidence="8">
    <location>
        <begin position="25"/>
        <end position="498"/>
    </location>
</feature>
<feature type="transmembrane region" description="Helical" evidence="7">
    <location>
        <begin position="474"/>
        <end position="493"/>
    </location>
</feature>
<comment type="subcellular location">
    <subcellularLocation>
        <location evidence="1">Membrane</location>
        <topology evidence="1">Multi-pass membrane protein</topology>
    </subcellularLocation>
</comment>
<dbReference type="Pfam" id="PF00083">
    <property type="entry name" value="Sugar_tr"/>
    <property type="match status" value="1"/>
</dbReference>
<gene>
    <name evidence="9" type="ORF">Dbus_chr3Rg2287</name>
</gene>
<organism evidence="9 10">
    <name type="scientific">Drosophila busckii</name>
    <name type="common">Fruit fly</name>
    <dbReference type="NCBI Taxonomy" id="30019"/>
    <lineage>
        <taxon>Eukaryota</taxon>
        <taxon>Metazoa</taxon>
        <taxon>Ecdysozoa</taxon>
        <taxon>Arthropoda</taxon>
        <taxon>Hexapoda</taxon>
        <taxon>Insecta</taxon>
        <taxon>Pterygota</taxon>
        <taxon>Neoptera</taxon>
        <taxon>Endopterygota</taxon>
        <taxon>Diptera</taxon>
        <taxon>Brachycera</taxon>
        <taxon>Muscomorpha</taxon>
        <taxon>Ephydroidea</taxon>
        <taxon>Drosophilidae</taxon>
        <taxon>Drosophila</taxon>
    </lineage>
</organism>
<evidence type="ECO:0000256" key="7">
    <source>
        <dbReference type="SAM" id="Phobius"/>
    </source>
</evidence>
<dbReference type="PROSITE" id="PS50850">
    <property type="entry name" value="MFS"/>
    <property type="match status" value="1"/>
</dbReference>
<evidence type="ECO:0000256" key="3">
    <source>
        <dbReference type="ARBA" id="ARBA00022448"/>
    </source>
</evidence>
<feature type="transmembrane region" description="Helical" evidence="7">
    <location>
        <begin position="387"/>
        <end position="405"/>
    </location>
</feature>
<feature type="transmembrane region" description="Helical" evidence="7">
    <location>
        <begin position="195"/>
        <end position="213"/>
    </location>
</feature>
<dbReference type="STRING" id="30019.A0A0M4F688"/>
<dbReference type="PANTHER" id="PTHR23511">
    <property type="entry name" value="SYNAPTIC VESICLE GLYCOPROTEIN 2"/>
    <property type="match status" value="1"/>
</dbReference>
<dbReference type="EMBL" id="CP012526">
    <property type="protein sequence ID" value="ALC47537.1"/>
    <property type="molecule type" value="Genomic_DNA"/>
</dbReference>
<feature type="transmembrane region" description="Helical" evidence="7">
    <location>
        <begin position="118"/>
        <end position="141"/>
    </location>
</feature>
<dbReference type="InterPro" id="IPR005828">
    <property type="entry name" value="MFS_sugar_transport-like"/>
</dbReference>
<dbReference type="InterPro" id="IPR036259">
    <property type="entry name" value="MFS_trans_sf"/>
</dbReference>
<feature type="transmembrane region" description="Helical" evidence="7">
    <location>
        <begin position="445"/>
        <end position="468"/>
    </location>
</feature>
<dbReference type="InterPro" id="IPR020846">
    <property type="entry name" value="MFS_dom"/>
</dbReference>
<dbReference type="AlphaFoldDB" id="A0A0M4F688"/>
<keyword evidence="6 7" id="KW-0472">Membrane</keyword>
<dbReference type="Gene3D" id="1.20.1250.20">
    <property type="entry name" value="MFS general substrate transporter like domains"/>
    <property type="match status" value="1"/>
</dbReference>
<evidence type="ECO:0000256" key="5">
    <source>
        <dbReference type="ARBA" id="ARBA00022989"/>
    </source>
</evidence>
<dbReference type="GO" id="GO:0016020">
    <property type="term" value="C:membrane"/>
    <property type="evidence" value="ECO:0007669"/>
    <property type="project" value="UniProtKB-SubCell"/>
</dbReference>
<feature type="transmembrane region" description="Helical" evidence="7">
    <location>
        <begin position="293"/>
        <end position="316"/>
    </location>
</feature>
<evidence type="ECO:0000313" key="10">
    <source>
        <dbReference type="Proteomes" id="UP000494163"/>
    </source>
</evidence>